<feature type="transmembrane region" description="Helical" evidence="1">
    <location>
        <begin position="12"/>
        <end position="32"/>
    </location>
</feature>
<comment type="caution">
    <text evidence="2">The sequence shown here is derived from an EMBL/GenBank/DDBJ whole genome shotgun (WGS) entry which is preliminary data.</text>
</comment>
<evidence type="ECO:0000313" key="3">
    <source>
        <dbReference type="Proteomes" id="UP000003494"/>
    </source>
</evidence>
<proteinExistence type="predicted"/>
<dbReference type="STRING" id="626523.GCWU000342_01231"/>
<accession>C4GBD0</accession>
<evidence type="ECO:0000256" key="1">
    <source>
        <dbReference type="SAM" id="Phobius"/>
    </source>
</evidence>
<reference evidence="2" key="1">
    <citation type="submission" date="2009-04" db="EMBL/GenBank/DDBJ databases">
        <authorList>
            <person name="Weinstock G."/>
            <person name="Sodergren E."/>
            <person name="Clifton S."/>
            <person name="Fulton L."/>
            <person name="Fulton B."/>
            <person name="Courtney L."/>
            <person name="Fronick C."/>
            <person name="Harrison M."/>
            <person name="Strong C."/>
            <person name="Farmer C."/>
            <person name="Delahaunty K."/>
            <person name="Markovic C."/>
            <person name="Hall O."/>
            <person name="Minx P."/>
            <person name="Tomlinson C."/>
            <person name="Mitreva M."/>
            <person name="Nelson J."/>
            <person name="Hou S."/>
            <person name="Wollam A."/>
            <person name="Pepin K.H."/>
            <person name="Johnson M."/>
            <person name="Bhonagiri V."/>
            <person name="Nash W.E."/>
            <person name="Warren W."/>
            <person name="Chinwalla A."/>
            <person name="Mardis E.R."/>
            <person name="Wilson R.K."/>
        </authorList>
    </citation>
    <scope>NUCLEOTIDE SEQUENCE [LARGE SCALE GENOMIC DNA]</scope>
    <source>
        <strain evidence="2">DSM 14600</strain>
    </source>
</reference>
<dbReference type="AlphaFoldDB" id="C4GBD0"/>
<dbReference type="RefSeq" id="WP_006906241.1">
    <property type="nucleotide sequence ID" value="NZ_GG665866.1"/>
</dbReference>
<protein>
    <submittedName>
        <fullName evidence="2">Uncharacterized protein</fullName>
    </submittedName>
</protein>
<keyword evidence="3" id="KW-1185">Reference proteome</keyword>
<gene>
    <name evidence="2" type="ORF">GCWU000342_01231</name>
</gene>
<name>C4GBD0_9FIRM</name>
<dbReference type="EMBL" id="ACIP02000002">
    <property type="protein sequence ID" value="EEP28423.1"/>
    <property type="molecule type" value="Genomic_DNA"/>
</dbReference>
<dbReference type="Pfam" id="PF03729">
    <property type="entry name" value="DUF308"/>
    <property type="match status" value="1"/>
</dbReference>
<feature type="transmembrane region" description="Helical" evidence="1">
    <location>
        <begin position="115"/>
        <end position="133"/>
    </location>
</feature>
<sequence length="182" mass="20900">MKRFLRGARHNRQIYAFALLGLLLILFPGQITSYASELIGGLMLLYGAFDLFMHHFYRTHHIHTGTSLLYLILGAVILFQTQQALVTIGITWGIISLREGAYEIDEILNGRKITIPQAIMLFLSFIFAAMLLFDPFHHFEFHVRLVGFEMIFDTLDFMWAERSRTKTERAPSEEGADGDQKS</sequence>
<dbReference type="HOGENOM" id="CLU_1481051_0_0_9"/>
<organism evidence="2 3">
    <name type="scientific">Shuttleworthella satelles DSM 14600</name>
    <dbReference type="NCBI Taxonomy" id="626523"/>
    <lineage>
        <taxon>Bacteria</taxon>
        <taxon>Bacillati</taxon>
        <taxon>Bacillota</taxon>
        <taxon>Clostridia</taxon>
        <taxon>Lachnospirales</taxon>
        <taxon>Lachnospiraceae</taxon>
        <taxon>Shuttleworthella</taxon>
    </lineage>
</organism>
<evidence type="ECO:0000313" key="2">
    <source>
        <dbReference type="EMBL" id="EEP28423.1"/>
    </source>
</evidence>
<keyword evidence="1" id="KW-1133">Transmembrane helix</keyword>
<dbReference type="eggNOG" id="COG3247">
    <property type="taxonomic scope" value="Bacteria"/>
</dbReference>
<keyword evidence="1" id="KW-0472">Membrane</keyword>
<dbReference type="InterPro" id="IPR005325">
    <property type="entry name" value="DUF308_memb"/>
</dbReference>
<keyword evidence="1" id="KW-0812">Transmembrane</keyword>
<dbReference type="Proteomes" id="UP000003494">
    <property type="component" value="Unassembled WGS sequence"/>
</dbReference>